<name>A0A2D2D6I1_METT3</name>
<dbReference type="AlphaFoldDB" id="A0A2D2D6I1"/>
<protein>
    <recommendedName>
        <fullName evidence="3">Transposase</fullName>
    </recommendedName>
</protein>
<organism evidence="1 2">
    <name type="scientific">Methylosinus trichosporium (strain ATCC 35070 / NCIMB 11131 / UNIQEM 75 / OB3b)</name>
    <dbReference type="NCBI Taxonomy" id="595536"/>
    <lineage>
        <taxon>Bacteria</taxon>
        <taxon>Pseudomonadati</taxon>
        <taxon>Pseudomonadota</taxon>
        <taxon>Alphaproteobacteria</taxon>
        <taxon>Hyphomicrobiales</taxon>
        <taxon>Methylocystaceae</taxon>
        <taxon>Methylosinus</taxon>
    </lineage>
</organism>
<proteinExistence type="predicted"/>
<keyword evidence="2" id="KW-1185">Reference proteome</keyword>
<reference evidence="2" key="1">
    <citation type="submission" date="2017-10" db="EMBL/GenBank/DDBJ databases">
        <title>Completed PacBio SMRT sequence of Methylosinus trichosporium OB3b reveals presence of a third large plasmid.</title>
        <authorList>
            <person name="Charles T.C."/>
            <person name="Lynch M.D.J."/>
            <person name="Heil J.R."/>
            <person name="Cheng J."/>
        </authorList>
    </citation>
    <scope>NUCLEOTIDE SEQUENCE [LARGE SCALE GENOMIC DNA]</scope>
    <source>
        <strain evidence="2">OB3b</strain>
        <plasmid evidence="2">pob3b1</plasmid>
    </source>
</reference>
<dbReference type="EMBL" id="CP023738">
    <property type="protein sequence ID" value="ATQ70617.1"/>
    <property type="molecule type" value="Genomic_DNA"/>
</dbReference>
<dbReference type="Proteomes" id="UP000230709">
    <property type="component" value="Plasmid pOB3b1"/>
</dbReference>
<gene>
    <name evidence="1" type="ORF">CQW49_21725</name>
</gene>
<keyword evidence="1" id="KW-0614">Plasmid</keyword>
<evidence type="ECO:0000313" key="1">
    <source>
        <dbReference type="EMBL" id="ATQ70617.1"/>
    </source>
</evidence>
<evidence type="ECO:0000313" key="2">
    <source>
        <dbReference type="Proteomes" id="UP000230709"/>
    </source>
</evidence>
<dbReference type="KEGG" id="mtw:CQW49_21725"/>
<accession>A0A2D2D6I1</accession>
<sequence>MLARLSRAGELTSVWVPDEAHEAMRDLIRAREAATKDLR</sequence>
<geneLocation type="plasmid" evidence="2">
    <name>pob3b1</name>
</geneLocation>
<evidence type="ECO:0008006" key="3">
    <source>
        <dbReference type="Google" id="ProtNLM"/>
    </source>
</evidence>